<dbReference type="InterPro" id="IPR036526">
    <property type="entry name" value="C-N_Hydrolase_sf"/>
</dbReference>
<protein>
    <submittedName>
        <fullName evidence="3">Acyltransferase</fullName>
    </submittedName>
</protein>
<reference evidence="3 4" key="1">
    <citation type="journal article" date="2011" name="J. Microbiol.">
        <title>Bacillus kyonggiensis sp. nov., isolated from soil of a lettuce field.</title>
        <authorList>
            <person name="Dong K."/>
            <person name="Lee S."/>
        </authorList>
    </citation>
    <scope>NUCLEOTIDE SEQUENCE [LARGE SCALE GENOMIC DNA]</scope>
    <source>
        <strain evidence="3 4">NB22</strain>
    </source>
</reference>
<keyword evidence="3" id="KW-0808">Transferase</keyword>
<gene>
    <name evidence="3" type="ORF">FA727_08100</name>
</gene>
<dbReference type="InterPro" id="IPR003010">
    <property type="entry name" value="C-N_Hydrolase"/>
</dbReference>
<dbReference type="Proteomes" id="UP000307756">
    <property type="component" value="Unassembled WGS sequence"/>
</dbReference>
<dbReference type="CDD" id="cd07574">
    <property type="entry name" value="nitrilase_Rim1_like"/>
    <property type="match status" value="1"/>
</dbReference>
<proteinExistence type="inferred from homology"/>
<dbReference type="OrthoDB" id="9811121at2"/>
<evidence type="ECO:0000259" key="2">
    <source>
        <dbReference type="PROSITE" id="PS50263"/>
    </source>
</evidence>
<evidence type="ECO:0000313" key="3">
    <source>
        <dbReference type="EMBL" id="TKC19490.1"/>
    </source>
</evidence>
<dbReference type="PANTHER" id="PTHR23088">
    <property type="entry name" value="NITRILASE-RELATED"/>
    <property type="match status" value="1"/>
</dbReference>
<dbReference type="PANTHER" id="PTHR23088:SF50">
    <property type="entry name" value="HYDROLASE YHCX"/>
    <property type="match status" value="1"/>
</dbReference>
<dbReference type="Gene3D" id="3.60.110.10">
    <property type="entry name" value="Carbon-nitrogen hydrolase"/>
    <property type="match status" value="1"/>
</dbReference>
<sequence>MKLRVSAVQYHLHTIESFEEFANQCIHYVKTAQEFGAEFVLFPEFFTTQLLSIGDENGSPLSINDLPGFTEQYRNLFIELAQTNDIHIIGGTHVLERNGKLYNVAHLFYPDGRVAEQAKLHITPTEVEEWNMSAGDSLNVFDTDKGRIAILTCYDIEFPEIVRMAKAKGADVIFCPSCTDDRHGFHRVRYTSHARTIENQVYVVLTGTVGALPTVDFMRANFGQAAVLTPNDIPFPPKGIMVEGELNNDMIVTADLDLELLYEVRERGAVTTWRDRRTDLYVDWEKDEVNGLSK</sequence>
<feature type="domain" description="CN hydrolase" evidence="2">
    <location>
        <begin position="3"/>
        <end position="258"/>
    </location>
</feature>
<keyword evidence="3" id="KW-0012">Acyltransferase</keyword>
<dbReference type="RefSeq" id="WP_136830398.1">
    <property type="nucleotide sequence ID" value="NZ_SWBM01000001.1"/>
</dbReference>
<dbReference type="AlphaFoldDB" id="A0A4V5P1U1"/>
<dbReference type="InterPro" id="IPR001110">
    <property type="entry name" value="UPF0012_CS"/>
</dbReference>
<name>A0A4V5P1U1_9BACI</name>
<evidence type="ECO:0000313" key="4">
    <source>
        <dbReference type="Proteomes" id="UP000307756"/>
    </source>
</evidence>
<organism evidence="3 4">
    <name type="scientific">Robertmurraya kyonggiensis</name>
    <dbReference type="NCBI Taxonomy" id="1037680"/>
    <lineage>
        <taxon>Bacteria</taxon>
        <taxon>Bacillati</taxon>
        <taxon>Bacillota</taxon>
        <taxon>Bacilli</taxon>
        <taxon>Bacillales</taxon>
        <taxon>Bacillaceae</taxon>
        <taxon>Robertmurraya</taxon>
    </lineage>
</organism>
<dbReference type="SUPFAM" id="SSF56317">
    <property type="entry name" value="Carbon-nitrogen hydrolase"/>
    <property type="match status" value="1"/>
</dbReference>
<comment type="caution">
    <text evidence="3">The sequence shown here is derived from an EMBL/GenBank/DDBJ whole genome shotgun (WGS) entry which is preliminary data.</text>
</comment>
<dbReference type="Pfam" id="PF00795">
    <property type="entry name" value="CN_hydrolase"/>
    <property type="match status" value="1"/>
</dbReference>
<dbReference type="EMBL" id="SWBM01000001">
    <property type="protein sequence ID" value="TKC19490.1"/>
    <property type="molecule type" value="Genomic_DNA"/>
</dbReference>
<dbReference type="PROSITE" id="PS50263">
    <property type="entry name" value="CN_HYDROLASE"/>
    <property type="match status" value="1"/>
</dbReference>
<evidence type="ECO:0000256" key="1">
    <source>
        <dbReference type="ARBA" id="ARBA00010613"/>
    </source>
</evidence>
<keyword evidence="4" id="KW-1185">Reference proteome</keyword>
<dbReference type="PROSITE" id="PS01227">
    <property type="entry name" value="UPF0012"/>
    <property type="match status" value="1"/>
</dbReference>
<comment type="similarity">
    <text evidence="1">Belongs to the carbon-nitrogen hydrolase superfamily. NIT1/NIT2 family.</text>
</comment>
<accession>A0A4V5P1U1</accession>
<dbReference type="GO" id="GO:0016746">
    <property type="term" value="F:acyltransferase activity"/>
    <property type="evidence" value="ECO:0007669"/>
    <property type="project" value="UniProtKB-KW"/>
</dbReference>